<dbReference type="EMBL" id="JBHRSA010000031">
    <property type="protein sequence ID" value="MFC3040028.1"/>
    <property type="molecule type" value="Genomic_DNA"/>
</dbReference>
<dbReference type="InterPro" id="IPR036779">
    <property type="entry name" value="LysM_dom_sf"/>
</dbReference>
<accession>A0ABV7CUQ6</accession>
<dbReference type="SMART" id="SM00257">
    <property type="entry name" value="LysM"/>
    <property type="match status" value="1"/>
</dbReference>
<keyword evidence="4" id="KW-1185">Reference proteome</keyword>
<dbReference type="RefSeq" id="WP_390270628.1">
    <property type="nucleotide sequence ID" value="NZ_JBHRSA010000031.1"/>
</dbReference>
<dbReference type="InterPro" id="IPR014256">
    <property type="entry name" value="Spore_VI_D"/>
</dbReference>
<dbReference type="Proteomes" id="UP001595279">
    <property type="component" value="Unassembled WGS sequence"/>
</dbReference>
<feature type="compositionally biased region" description="Basic and acidic residues" evidence="1">
    <location>
        <begin position="168"/>
        <end position="182"/>
    </location>
</feature>
<evidence type="ECO:0000313" key="3">
    <source>
        <dbReference type="EMBL" id="MFC3040028.1"/>
    </source>
</evidence>
<sequence length="350" mass="40387">MSNDQSAFSFELNESLYFEKGQEVEELRGISLDPEISIQSFNDYISIRGAIELNGEYVKLDSSDKAEEKLEEEGNFQARRYVERVDDTDEGLSTFTHRFPVEISIPSYRVKDLSDVTVTVQSFDYEIPEQRQLKLYSTIEIEGIDGQAEATEAETEEVLEEEEPFDRDEEKDTFEFEIKQPEEDLSEQQGQEVLEQSNDFPALEPEVEPAAEKESAEKDRWKYKQTQSLKDFFQEGKSVENEGGMEEESGEVEDTTLSKEGEDAAVVEEHSMHASEEEVEDASYLSDVFRKSEEEEYTRLRLCIVQNNDTIESIAERYEISALQLIKQNGLDDDYDISEGQLLHIPFKRR</sequence>
<reference evidence="4" key="1">
    <citation type="journal article" date="2019" name="Int. J. Syst. Evol. Microbiol.">
        <title>The Global Catalogue of Microorganisms (GCM) 10K type strain sequencing project: providing services to taxonomists for standard genome sequencing and annotation.</title>
        <authorList>
            <consortium name="The Broad Institute Genomics Platform"/>
            <consortium name="The Broad Institute Genome Sequencing Center for Infectious Disease"/>
            <person name="Wu L."/>
            <person name="Ma J."/>
        </authorList>
    </citation>
    <scope>NUCLEOTIDE SEQUENCE [LARGE SCALE GENOMIC DNA]</scope>
    <source>
        <strain evidence="4">KCTC 13128</strain>
    </source>
</reference>
<dbReference type="CDD" id="cd00118">
    <property type="entry name" value="LysM"/>
    <property type="match status" value="1"/>
</dbReference>
<name>A0ABV7CUQ6_9BACI</name>
<comment type="caution">
    <text evidence="3">The sequence shown here is derived from an EMBL/GenBank/DDBJ whole genome shotgun (WGS) entry which is preliminary data.</text>
</comment>
<dbReference type="NCBIfam" id="TIGR02907">
    <property type="entry name" value="spore_VI_D"/>
    <property type="match status" value="1"/>
</dbReference>
<evidence type="ECO:0000259" key="2">
    <source>
        <dbReference type="PROSITE" id="PS51782"/>
    </source>
</evidence>
<dbReference type="Pfam" id="PF01476">
    <property type="entry name" value="LysM"/>
    <property type="match status" value="1"/>
</dbReference>
<organism evidence="3 4">
    <name type="scientific">Virgibacillus xinjiangensis</name>
    <dbReference type="NCBI Taxonomy" id="393090"/>
    <lineage>
        <taxon>Bacteria</taxon>
        <taxon>Bacillati</taxon>
        <taxon>Bacillota</taxon>
        <taxon>Bacilli</taxon>
        <taxon>Bacillales</taxon>
        <taxon>Bacillaceae</taxon>
        <taxon>Virgibacillus</taxon>
    </lineage>
</organism>
<feature type="compositionally biased region" description="Basic and acidic residues" evidence="1">
    <location>
        <begin position="210"/>
        <end position="220"/>
    </location>
</feature>
<proteinExistence type="predicted"/>
<dbReference type="PROSITE" id="PS51782">
    <property type="entry name" value="LYSM"/>
    <property type="match status" value="1"/>
</dbReference>
<dbReference type="InterPro" id="IPR018392">
    <property type="entry name" value="LysM"/>
</dbReference>
<dbReference type="InterPro" id="IPR048862">
    <property type="entry name" value="SPOCS_spoVID_N"/>
</dbReference>
<feature type="compositionally biased region" description="Acidic residues" evidence="1">
    <location>
        <begin position="151"/>
        <end position="167"/>
    </location>
</feature>
<feature type="domain" description="LysM" evidence="2">
    <location>
        <begin position="301"/>
        <end position="345"/>
    </location>
</feature>
<dbReference type="SUPFAM" id="SSF54106">
    <property type="entry name" value="LysM domain"/>
    <property type="match status" value="1"/>
</dbReference>
<feature type="compositionally biased region" description="Acidic residues" evidence="1">
    <location>
        <begin position="243"/>
        <end position="254"/>
    </location>
</feature>
<evidence type="ECO:0000256" key="1">
    <source>
        <dbReference type="SAM" id="MobiDB-lite"/>
    </source>
</evidence>
<gene>
    <name evidence="3" type="primary">spoVID</name>
    <name evidence="3" type="ORF">ACFOGI_07160</name>
</gene>
<feature type="compositionally biased region" description="Polar residues" evidence="1">
    <location>
        <begin position="187"/>
        <end position="199"/>
    </location>
</feature>
<evidence type="ECO:0000313" key="4">
    <source>
        <dbReference type="Proteomes" id="UP001595279"/>
    </source>
</evidence>
<feature type="region of interest" description="Disordered" evidence="1">
    <location>
        <begin position="147"/>
        <end position="220"/>
    </location>
</feature>
<feature type="region of interest" description="Disordered" evidence="1">
    <location>
        <begin position="235"/>
        <end position="261"/>
    </location>
</feature>
<dbReference type="Gene3D" id="3.10.350.10">
    <property type="entry name" value="LysM domain"/>
    <property type="match status" value="1"/>
</dbReference>
<protein>
    <submittedName>
        <fullName evidence="3">Stage VI sporulation protein D</fullName>
    </submittedName>
</protein>
<dbReference type="Pfam" id="PF20918">
    <property type="entry name" value="SPOCS_spoVID-N"/>
    <property type="match status" value="1"/>
</dbReference>